<evidence type="ECO:0000313" key="1">
    <source>
        <dbReference type="EMBL" id="MCI35098.1"/>
    </source>
</evidence>
<evidence type="ECO:0000313" key="2">
    <source>
        <dbReference type="Proteomes" id="UP000265520"/>
    </source>
</evidence>
<dbReference type="EMBL" id="LXQA010220230">
    <property type="protein sequence ID" value="MCI35098.1"/>
    <property type="molecule type" value="Genomic_DNA"/>
</dbReference>
<name>A0A392REQ4_9FABA</name>
<protein>
    <submittedName>
        <fullName evidence="1">Uncharacterized protein</fullName>
    </submittedName>
</protein>
<organism evidence="1 2">
    <name type="scientific">Trifolium medium</name>
    <dbReference type="NCBI Taxonomy" id="97028"/>
    <lineage>
        <taxon>Eukaryota</taxon>
        <taxon>Viridiplantae</taxon>
        <taxon>Streptophyta</taxon>
        <taxon>Embryophyta</taxon>
        <taxon>Tracheophyta</taxon>
        <taxon>Spermatophyta</taxon>
        <taxon>Magnoliopsida</taxon>
        <taxon>eudicotyledons</taxon>
        <taxon>Gunneridae</taxon>
        <taxon>Pentapetalae</taxon>
        <taxon>rosids</taxon>
        <taxon>fabids</taxon>
        <taxon>Fabales</taxon>
        <taxon>Fabaceae</taxon>
        <taxon>Papilionoideae</taxon>
        <taxon>50 kb inversion clade</taxon>
        <taxon>NPAAA clade</taxon>
        <taxon>Hologalegina</taxon>
        <taxon>IRL clade</taxon>
        <taxon>Trifolieae</taxon>
        <taxon>Trifolium</taxon>
    </lineage>
</organism>
<proteinExistence type="predicted"/>
<sequence>MRFAKMDYLIARNIVTRRYLQVLLAQDSCLVREVVLANPLTTKAFGYEDMLVNGFFFRFRR</sequence>
<dbReference type="Proteomes" id="UP000265520">
    <property type="component" value="Unassembled WGS sequence"/>
</dbReference>
<comment type="caution">
    <text evidence="1">The sequence shown here is derived from an EMBL/GenBank/DDBJ whole genome shotgun (WGS) entry which is preliminary data.</text>
</comment>
<reference evidence="1 2" key="1">
    <citation type="journal article" date="2018" name="Front. Plant Sci.">
        <title>Red Clover (Trifolium pratense) and Zigzag Clover (T. medium) - A Picture of Genomic Similarities and Differences.</title>
        <authorList>
            <person name="Dluhosova J."/>
            <person name="Istvanek J."/>
            <person name="Nedelnik J."/>
            <person name="Repkova J."/>
        </authorList>
    </citation>
    <scope>NUCLEOTIDE SEQUENCE [LARGE SCALE GENOMIC DNA]</scope>
    <source>
        <strain evidence="2">cv. 10/8</strain>
        <tissue evidence="1">Leaf</tissue>
    </source>
</reference>
<dbReference type="AlphaFoldDB" id="A0A392REQ4"/>
<keyword evidence="2" id="KW-1185">Reference proteome</keyword>
<accession>A0A392REQ4</accession>